<dbReference type="GO" id="GO:0030620">
    <property type="term" value="F:U2 snRNA binding"/>
    <property type="evidence" value="ECO:0007669"/>
    <property type="project" value="InterPro"/>
</dbReference>
<reference evidence="7 8" key="1">
    <citation type="submission" date="2019-07" db="EMBL/GenBank/DDBJ databases">
        <authorList>
            <person name="Friedrich A."/>
            <person name="Schacherer J."/>
        </authorList>
    </citation>
    <scope>NUCLEOTIDE SEQUENCE [LARGE SCALE GENOMIC DNA]</scope>
</reference>
<evidence type="ECO:0000256" key="5">
    <source>
        <dbReference type="ARBA" id="ARBA00024196"/>
    </source>
</evidence>
<dbReference type="Gene3D" id="3.80.10.10">
    <property type="entry name" value="Ribonuclease Inhibitor"/>
    <property type="match status" value="1"/>
</dbReference>
<proteinExistence type="inferred from homology"/>
<evidence type="ECO:0000313" key="7">
    <source>
        <dbReference type="EMBL" id="VUG18668.1"/>
    </source>
</evidence>
<keyword evidence="2" id="KW-0433">Leucine-rich repeat</keyword>
<organism evidence="7 8">
    <name type="scientific">Dekkera bruxellensis</name>
    <name type="common">Brettanomyces custersii</name>
    <dbReference type="NCBI Taxonomy" id="5007"/>
    <lineage>
        <taxon>Eukaryota</taxon>
        <taxon>Fungi</taxon>
        <taxon>Dikarya</taxon>
        <taxon>Ascomycota</taxon>
        <taxon>Saccharomycotina</taxon>
        <taxon>Pichiomycetes</taxon>
        <taxon>Pichiales</taxon>
        <taxon>Pichiaceae</taxon>
        <taxon>Brettanomyces</taxon>
    </lineage>
</organism>
<dbReference type="SUPFAM" id="SSF52058">
    <property type="entry name" value="L domain-like"/>
    <property type="match status" value="1"/>
</dbReference>
<dbReference type="GO" id="GO:0000398">
    <property type="term" value="P:mRNA splicing, via spliceosome"/>
    <property type="evidence" value="ECO:0007669"/>
    <property type="project" value="InterPro"/>
</dbReference>
<keyword evidence="4" id="KW-0539">Nucleus</keyword>
<name>A0A7D9H230_DEKBR</name>
<dbReference type="GO" id="GO:0005686">
    <property type="term" value="C:U2 snRNP"/>
    <property type="evidence" value="ECO:0007669"/>
    <property type="project" value="TreeGrafter"/>
</dbReference>
<evidence type="ECO:0000256" key="3">
    <source>
        <dbReference type="ARBA" id="ARBA00022737"/>
    </source>
</evidence>
<evidence type="ECO:0000256" key="6">
    <source>
        <dbReference type="ARBA" id="ARBA00024238"/>
    </source>
</evidence>
<evidence type="ECO:0000313" key="8">
    <source>
        <dbReference type="Proteomes" id="UP000478008"/>
    </source>
</evidence>
<dbReference type="PANTHER" id="PTHR10552">
    <property type="entry name" value="U2 SMALL NUCLEAR RIBONUCLEOPROTEIN A"/>
    <property type="match status" value="1"/>
</dbReference>
<evidence type="ECO:0000256" key="4">
    <source>
        <dbReference type="ARBA" id="ARBA00023242"/>
    </source>
</evidence>
<dbReference type="PROSITE" id="PS51450">
    <property type="entry name" value="LRR"/>
    <property type="match status" value="1"/>
</dbReference>
<comment type="similarity">
    <text evidence="5">Belongs to the U2 small nuclear ribonucleoprotein A family.</text>
</comment>
<dbReference type="InterPro" id="IPR001611">
    <property type="entry name" value="Leu-rich_rpt"/>
</dbReference>
<dbReference type="PANTHER" id="PTHR10552:SF6">
    <property type="entry name" value="U2 SMALL NUCLEAR RIBONUCLEOPROTEIN A"/>
    <property type="match status" value="1"/>
</dbReference>
<protein>
    <recommendedName>
        <fullName evidence="6">U2 small nuclear ribonucleoprotein A'</fullName>
    </recommendedName>
</protein>
<evidence type="ECO:0000256" key="1">
    <source>
        <dbReference type="ARBA" id="ARBA00004123"/>
    </source>
</evidence>
<dbReference type="InterPro" id="IPR044640">
    <property type="entry name" value="RU2A"/>
</dbReference>
<accession>A0A7D9H230</accession>
<dbReference type="AlphaFoldDB" id="A0A7D9H230"/>
<keyword evidence="8" id="KW-1185">Reference proteome</keyword>
<dbReference type="Proteomes" id="UP000478008">
    <property type="component" value="Unassembled WGS sequence"/>
</dbReference>
<dbReference type="Pfam" id="PF14580">
    <property type="entry name" value="LRR_9"/>
    <property type="match status" value="1"/>
</dbReference>
<sequence>MKLTPLIVADAPTFINPIGERTISLRSLTLSDLDIGISQLLDTDIFECIDLTDNDLIIVPVFGQSRRLKTLLLARNRIRILSPNFASKLYNLESVSLINNFIRSPKELAGMSSVKNLRELYLTGNPITGLKNYRLWTIWKFPTLKILDSEKVKKNEKEEATKLFGTHKEPTDLARKVSESTVDIGMGPEKKYSKEALDSKTIHMKSTYQRLSTSQRKKLKQELVSATKLADIERIQGILERGYL</sequence>
<dbReference type="InterPro" id="IPR032675">
    <property type="entry name" value="LRR_dom_sf"/>
</dbReference>
<gene>
    <name evidence="7" type="primary">lea1</name>
    <name evidence="7" type="ORF">DEBR0S3_17018G</name>
</gene>
<keyword evidence="3" id="KW-0677">Repeat</keyword>
<dbReference type="EMBL" id="CABFWN010000003">
    <property type="protein sequence ID" value="VUG18668.1"/>
    <property type="molecule type" value="Genomic_DNA"/>
</dbReference>
<evidence type="ECO:0000256" key="2">
    <source>
        <dbReference type="ARBA" id="ARBA00022614"/>
    </source>
</evidence>
<comment type="subcellular location">
    <subcellularLocation>
        <location evidence="1">Nucleus</location>
    </subcellularLocation>
</comment>